<evidence type="ECO:0000313" key="2">
    <source>
        <dbReference type="EMBL" id="WAQ82136.1"/>
    </source>
</evidence>
<dbReference type="RefSeq" id="XP_053017691.1">
    <property type="nucleotide sequence ID" value="XM_053166473.1"/>
</dbReference>
<dbReference type="Proteomes" id="UP001164743">
    <property type="component" value="Chromosome 2A"/>
</dbReference>
<name>A0ABY7CDC7_9BASI</name>
<reference evidence="2" key="1">
    <citation type="submission" date="2022-10" db="EMBL/GenBank/DDBJ databases">
        <title>Puccinia triticina Genome sequencing and assembly.</title>
        <authorList>
            <person name="Li C."/>
        </authorList>
    </citation>
    <scope>NUCLEOTIDE SEQUENCE</scope>
    <source>
        <strain evidence="2">Pt15</strain>
    </source>
</reference>
<keyword evidence="3" id="KW-1185">Reference proteome</keyword>
<dbReference type="GeneID" id="77807368"/>
<proteinExistence type="predicted"/>
<sequence length="64" mass="6946">MGYYKLFAESQSADPAQLLAHPGSTSAEQVPTNPTNRGSTSADQVPTYYQFMLESDEATSQSSR</sequence>
<organism evidence="2 3">
    <name type="scientific">Puccinia triticina</name>
    <dbReference type="NCBI Taxonomy" id="208348"/>
    <lineage>
        <taxon>Eukaryota</taxon>
        <taxon>Fungi</taxon>
        <taxon>Dikarya</taxon>
        <taxon>Basidiomycota</taxon>
        <taxon>Pucciniomycotina</taxon>
        <taxon>Pucciniomycetes</taxon>
        <taxon>Pucciniales</taxon>
        <taxon>Pucciniaceae</taxon>
        <taxon>Puccinia</taxon>
    </lineage>
</organism>
<accession>A0ABY7CDC7</accession>
<evidence type="ECO:0000256" key="1">
    <source>
        <dbReference type="SAM" id="MobiDB-lite"/>
    </source>
</evidence>
<dbReference type="EMBL" id="CP110422">
    <property type="protein sequence ID" value="WAQ82136.1"/>
    <property type="molecule type" value="Genomic_DNA"/>
</dbReference>
<feature type="region of interest" description="Disordered" evidence="1">
    <location>
        <begin position="12"/>
        <end position="45"/>
    </location>
</feature>
<protein>
    <submittedName>
        <fullName evidence="2">Uncharacterized protein</fullName>
    </submittedName>
</protein>
<evidence type="ECO:0000313" key="3">
    <source>
        <dbReference type="Proteomes" id="UP001164743"/>
    </source>
</evidence>
<gene>
    <name evidence="2" type="ORF">PtA15_2A450</name>
</gene>
<feature type="compositionally biased region" description="Polar residues" evidence="1">
    <location>
        <begin position="23"/>
        <end position="44"/>
    </location>
</feature>